<keyword evidence="3" id="KW-1185">Reference proteome</keyword>
<sequence length="943" mass="108281">MTTLSKQLEKLGAEMQELKLKETRMPYMSETCREAIRQRICSINRLILDATSRANKEHSYDKQELSRSSGTELEFEESNEPEILVANRCEQCNETYKPLSCIEGKHCSPKQLVRPKLFYGPISQGDTWIINPPKPSQGYKKDIILNVFEVTTDHLEESYINEFREGIITQSLTVEETVEPEQEGDEETIREVLAYSESNIHDYATKININRKGVPYALRENPANRPNRNSDFTLLNEARSTGSLVKKIATDTCNIYEYHYQQEGETHITKLRMVEPSIQCILKNAYHLEGKELEVIKGAFIIVRRLQKAQASGDPLYFAEPVYVQIEEQKPVKKAGERRSIEEKSDSTRVEKIVKNKEKTQLVHVFYLSKPKKDHTFSIRAVLAKTKDIHRVSCAILEEQIFEHMYSAQIQHVKVLDRRIGLKIRVDVNGEIEEYKEYVMKHTVLRAVVDVEVLKQGTCKAVRYKHKLKGNRDVSGDKNDAIYEVKLAQICKNGMGYRKELMPKTGDNLGEELIEPSLEILLRFVKGALSLGDREVVKRDSLVLNKRTFIELTSMEELRFFYKCSMAIWKEDDVGERFDEKNISRIVQATCVLDKETASSHVDDELLPNKDECKQLKEVKGIYLLQGDTDNGKIDFHPDISIQDTLNMPKLNHKQGPTTDIMKTLVSTCNGSIMTEIELKAQLIAESNNKHNNMENLLKFPEEPFEPGPESAVLNCPELLNFSFKVEVGKNYVKMSLLAHIEKMEAILVEVEEPNVSAIIPHRFYHCSVEKLMTSCPYGVWWLDYKLTDNYFTNDANERSTNKSIYRRECGDSEGKHDQKCYLRRYGQFIMIAKSKVWKIGLDSKRKKDILELRYDPKIVNVVCTECSGAKVALHFTDYVPCDGTYATLTSQIISQVDVNVAIQLLLMNTSKAASADECAYLLSRFKTRLHRAMFCEKKIPKT</sequence>
<dbReference type="EMBL" id="JBJKFK010001149">
    <property type="protein sequence ID" value="KAL3313932.1"/>
    <property type="molecule type" value="Genomic_DNA"/>
</dbReference>
<evidence type="ECO:0000256" key="1">
    <source>
        <dbReference type="SAM" id="MobiDB-lite"/>
    </source>
</evidence>
<evidence type="ECO:0000313" key="3">
    <source>
        <dbReference type="Proteomes" id="UP001626550"/>
    </source>
</evidence>
<organism evidence="2 3">
    <name type="scientific">Cichlidogyrus casuarinus</name>
    <dbReference type="NCBI Taxonomy" id="1844966"/>
    <lineage>
        <taxon>Eukaryota</taxon>
        <taxon>Metazoa</taxon>
        <taxon>Spiralia</taxon>
        <taxon>Lophotrochozoa</taxon>
        <taxon>Platyhelminthes</taxon>
        <taxon>Monogenea</taxon>
        <taxon>Monopisthocotylea</taxon>
        <taxon>Dactylogyridea</taxon>
        <taxon>Ancyrocephalidae</taxon>
        <taxon>Cichlidogyrus</taxon>
    </lineage>
</organism>
<accession>A0ABD2Q475</accession>
<protein>
    <submittedName>
        <fullName evidence="2">Uncharacterized protein</fullName>
    </submittedName>
</protein>
<gene>
    <name evidence="2" type="ORF">Ciccas_007461</name>
</gene>
<feature type="region of interest" description="Disordered" evidence="1">
    <location>
        <begin position="57"/>
        <end position="77"/>
    </location>
</feature>
<proteinExistence type="predicted"/>
<evidence type="ECO:0000313" key="2">
    <source>
        <dbReference type="EMBL" id="KAL3313932.1"/>
    </source>
</evidence>
<dbReference type="AlphaFoldDB" id="A0ABD2Q475"/>
<comment type="caution">
    <text evidence="2">The sequence shown here is derived from an EMBL/GenBank/DDBJ whole genome shotgun (WGS) entry which is preliminary data.</text>
</comment>
<dbReference type="Proteomes" id="UP001626550">
    <property type="component" value="Unassembled WGS sequence"/>
</dbReference>
<reference evidence="2 3" key="1">
    <citation type="submission" date="2024-11" db="EMBL/GenBank/DDBJ databases">
        <title>Adaptive evolution of stress response genes in parasites aligns with host niche diversity.</title>
        <authorList>
            <person name="Hahn C."/>
            <person name="Resl P."/>
        </authorList>
    </citation>
    <scope>NUCLEOTIDE SEQUENCE [LARGE SCALE GENOMIC DNA]</scope>
    <source>
        <strain evidence="2">EGGRZ-B1_66</strain>
        <tissue evidence="2">Body</tissue>
    </source>
</reference>
<name>A0ABD2Q475_9PLAT</name>